<dbReference type="Pfam" id="PF00684">
    <property type="entry name" value="DnaJ_CXXCXGXG"/>
    <property type="match status" value="1"/>
</dbReference>
<evidence type="ECO:0000259" key="8">
    <source>
        <dbReference type="PROSITE" id="PS51188"/>
    </source>
</evidence>
<dbReference type="PANTHER" id="PTHR43888">
    <property type="entry name" value="DNAJ-LIKE-2, ISOFORM A-RELATED"/>
    <property type="match status" value="1"/>
</dbReference>
<evidence type="ECO:0000259" key="7">
    <source>
        <dbReference type="PROSITE" id="PS50076"/>
    </source>
</evidence>
<dbReference type="InterPro" id="IPR036869">
    <property type="entry name" value="J_dom_sf"/>
</dbReference>
<dbReference type="Proteomes" id="UP000015354">
    <property type="component" value="Unassembled WGS sequence"/>
</dbReference>
<dbReference type="Gene3D" id="2.60.260.20">
    <property type="entry name" value="Urease metallochaperone UreE, N-terminal domain"/>
    <property type="match status" value="2"/>
</dbReference>
<dbReference type="InterPro" id="IPR008971">
    <property type="entry name" value="HSP40/DnaJ_pept-bd"/>
</dbReference>
<evidence type="ECO:0000313" key="10">
    <source>
        <dbReference type="Proteomes" id="UP000015354"/>
    </source>
</evidence>
<name>S9TYL1_9TRYP</name>
<feature type="signal peptide" evidence="6">
    <location>
        <begin position="1"/>
        <end position="25"/>
    </location>
</feature>
<evidence type="ECO:0000256" key="5">
    <source>
        <dbReference type="PROSITE-ProRule" id="PRU00546"/>
    </source>
</evidence>
<dbReference type="Gene3D" id="1.10.287.110">
    <property type="entry name" value="DnaJ domain"/>
    <property type="match status" value="1"/>
</dbReference>
<sequence length="430" mass="47475">MNPRATQRLLRGMVLLLLVLHSTAALNAGSRKNKKAAAAAAEDGEVDYYRVLELQDRRETATDKEIRSQYRKLSKAYHPDLNHQSDTKVQYGRINRAYEVLSDKKRRKMYDLRGEEGLQQLERYLSAGPQQQQAFQNPFGQFFGGGGPAAGGLRGNNIDVEAEVGLDVLFTGGTHPLHLQKRRVCPACKGHGHPPDAVMRSCHACGGQGQVRQRVQLFPGMVQEMVQACPTCGGTGKTATTHCHRCRGEKFVAAQVTLPLELEQGTEVGQRIVFELEGEESLDKIPGDLVVRVRAAPHPVFSPRHPHLQQQHQVLQEQAQLQGGAGAPPRNPHSVEDSNTYLDLDTFLEVSLREALVGFRRELTHLDGTPVVVEVPEGDVTPFDAELRLVGKGFPKLHVPSERGDLYVKVGVKLPTSLTAEQAAWVRENL</sequence>
<dbReference type="SMART" id="SM00271">
    <property type="entry name" value="DnaJ"/>
    <property type="match status" value="1"/>
</dbReference>
<feature type="domain" description="CR-type" evidence="8">
    <location>
        <begin position="172"/>
        <end position="255"/>
    </location>
</feature>
<dbReference type="FunFam" id="2.10.230.10:FF:000001">
    <property type="entry name" value="DnaJ subfamily A member 2"/>
    <property type="match status" value="1"/>
</dbReference>
<keyword evidence="4 5" id="KW-0862">Zinc</keyword>
<dbReference type="Gene3D" id="2.10.230.10">
    <property type="entry name" value="Heat shock protein DnaJ, cysteine-rich domain"/>
    <property type="match status" value="1"/>
</dbReference>
<dbReference type="SUPFAM" id="SSF46565">
    <property type="entry name" value="Chaperone J-domain"/>
    <property type="match status" value="1"/>
</dbReference>
<dbReference type="InterPro" id="IPR002939">
    <property type="entry name" value="DnaJ_C"/>
</dbReference>
<dbReference type="Pfam" id="PF00226">
    <property type="entry name" value="DnaJ"/>
    <property type="match status" value="1"/>
</dbReference>
<accession>S9TYL1</accession>
<dbReference type="InterPro" id="IPR001623">
    <property type="entry name" value="DnaJ_domain"/>
</dbReference>
<dbReference type="InterPro" id="IPR001305">
    <property type="entry name" value="HSP_DnaJ_Cys-rich_dom"/>
</dbReference>
<evidence type="ECO:0000256" key="1">
    <source>
        <dbReference type="ARBA" id="ARBA00022723"/>
    </source>
</evidence>
<evidence type="ECO:0000256" key="6">
    <source>
        <dbReference type="SAM" id="SignalP"/>
    </source>
</evidence>
<dbReference type="PROSITE" id="PS50076">
    <property type="entry name" value="DNAJ_2"/>
    <property type="match status" value="1"/>
</dbReference>
<feature type="chain" id="PRO_5005711534" evidence="6">
    <location>
        <begin position="26"/>
        <end position="430"/>
    </location>
</feature>
<dbReference type="EMBL" id="ATMH01008507">
    <property type="protein sequence ID" value="EPY21748.1"/>
    <property type="molecule type" value="Genomic_DNA"/>
</dbReference>
<feature type="zinc finger region" description="CR-type" evidence="5">
    <location>
        <begin position="172"/>
        <end position="255"/>
    </location>
</feature>
<dbReference type="Pfam" id="PF01556">
    <property type="entry name" value="DnaJ_C"/>
    <property type="match status" value="2"/>
</dbReference>
<dbReference type="PRINTS" id="PR00625">
    <property type="entry name" value="JDOMAIN"/>
</dbReference>
<dbReference type="InterPro" id="IPR044713">
    <property type="entry name" value="DNJA1/2-like"/>
</dbReference>
<reference evidence="9 10" key="1">
    <citation type="journal article" date="2013" name="PLoS ONE">
        <title>Predicting the Proteins of Angomonas deanei, Strigomonas culicis and Their Respective Endosymbionts Reveals New Aspects of the Trypanosomatidae Family.</title>
        <authorList>
            <person name="Motta M.C."/>
            <person name="Martins A.C."/>
            <person name="de Souza S.S."/>
            <person name="Catta-Preta C.M."/>
            <person name="Silva R."/>
            <person name="Klein C.C."/>
            <person name="de Almeida L.G."/>
            <person name="de Lima Cunha O."/>
            <person name="Ciapina L.P."/>
            <person name="Brocchi M."/>
            <person name="Colabardini A.C."/>
            <person name="de Araujo Lima B."/>
            <person name="Machado C.R."/>
            <person name="de Almeida Soares C.M."/>
            <person name="Probst C.M."/>
            <person name="de Menezes C.B."/>
            <person name="Thompson C.E."/>
            <person name="Bartholomeu D.C."/>
            <person name="Gradia D.F."/>
            <person name="Pavoni D.P."/>
            <person name="Grisard E.C."/>
            <person name="Fantinatti-Garboggini F."/>
            <person name="Marchini F.K."/>
            <person name="Rodrigues-Luiz G.F."/>
            <person name="Wagner G."/>
            <person name="Goldman G.H."/>
            <person name="Fietto J.L."/>
            <person name="Elias M.C."/>
            <person name="Goldman M.H."/>
            <person name="Sagot M.F."/>
            <person name="Pereira M."/>
            <person name="Stoco P.H."/>
            <person name="de Mendonca-Neto R.P."/>
            <person name="Teixeira S.M."/>
            <person name="Maciel T.E."/>
            <person name="de Oliveira Mendes T.A."/>
            <person name="Urmenyi T.P."/>
            <person name="de Souza W."/>
            <person name="Schenkman S."/>
            <person name="de Vasconcelos A.T."/>
        </authorList>
    </citation>
    <scope>NUCLEOTIDE SEQUENCE [LARGE SCALE GENOMIC DNA]</scope>
</reference>
<evidence type="ECO:0000256" key="2">
    <source>
        <dbReference type="ARBA" id="ARBA00022737"/>
    </source>
</evidence>
<gene>
    <name evidence="9" type="ORF">STCU_08507</name>
</gene>
<protein>
    <submittedName>
        <fullName evidence="9">Molecular chaperone DnaJ</fullName>
    </submittedName>
</protein>
<dbReference type="GO" id="GO:0051082">
    <property type="term" value="F:unfolded protein binding"/>
    <property type="evidence" value="ECO:0007669"/>
    <property type="project" value="InterPro"/>
</dbReference>
<keyword evidence="10" id="KW-1185">Reference proteome</keyword>
<dbReference type="InterPro" id="IPR036410">
    <property type="entry name" value="HSP_DnaJ_Cys-rich_dom_sf"/>
</dbReference>
<feature type="domain" description="J" evidence="7">
    <location>
        <begin position="47"/>
        <end position="114"/>
    </location>
</feature>
<organism evidence="9 10">
    <name type="scientific">Strigomonas culicis</name>
    <dbReference type="NCBI Taxonomy" id="28005"/>
    <lineage>
        <taxon>Eukaryota</taxon>
        <taxon>Discoba</taxon>
        <taxon>Euglenozoa</taxon>
        <taxon>Kinetoplastea</taxon>
        <taxon>Metakinetoplastina</taxon>
        <taxon>Trypanosomatida</taxon>
        <taxon>Trypanosomatidae</taxon>
        <taxon>Strigomonadinae</taxon>
        <taxon>Strigomonas</taxon>
    </lineage>
</organism>
<dbReference type="GO" id="GO:0008270">
    <property type="term" value="F:zinc ion binding"/>
    <property type="evidence" value="ECO:0007669"/>
    <property type="project" value="UniProtKB-KW"/>
</dbReference>
<evidence type="ECO:0000256" key="3">
    <source>
        <dbReference type="ARBA" id="ARBA00022771"/>
    </source>
</evidence>
<dbReference type="GO" id="GO:0006457">
    <property type="term" value="P:protein folding"/>
    <property type="evidence" value="ECO:0007669"/>
    <property type="project" value="InterPro"/>
</dbReference>
<dbReference type="SUPFAM" id="SSF57938">
    <property type="entry name" value="DnaJ/Hsp40 cysteine-rich domain"/>
    <property type="match status" value="1"/>
</dbReference>
<dbReference type="CDD" id="cd06257">
    <property type="entry name" value="DnaJ"/>
    <property type="match status" value="1"/>
</dbReference>
<dbReference type="SUPFAM" id="SSF49493">
    <property type="entry name" value="HSP40/DnaJ peptide-binding domain"/>
    <property type="match status" value="2"/>
</dbReference>
<dbReference type="PROSITE" id="PS51188">
    <property type="entry name" value="ZF_CR"/>
    <property type="match status" value="1"/>
</dbReference>
<dbReference type="CDD" id="cd10719">
    <property type="entry name" value="DnaJ_zf"/>
    <property type="match status" value="1"/>
</dbReference>
<keyword evidence="6" id="KW-0732">Signal</keyword>
<evidence type="ECO:0000313" key="9">
    <source>
        <dbReference type="EMBL" id="EPY21748.1"/>
    </source>
</evidence>
<comment type="caution">
    <text evidence="9">The sequence shown here is derived from an EMBL/GenBank/DDBJ whole genome shotgun (WGS) entry which is preliminary data.</text>
</comment>
<keyword evidence="3 5" id="KW-0863">Zinc-finger</keyword>
<dbReference type="GO" id="GO:0030544">
    <property type="term" value="F:Hsp70 protein binding"/>
    <property type="evidence" value="ECO:0007669"/>
    <property type="project" value="InterPro"/>
</dbReference>
<evidence type="ECO:0000256" key="4">
    <source>
        <dbReference type="ARBA" id="ARBA00022833"/>
    </source>
</evidence>
<proteinExistence type="predicted"/>
<keyword evidence="2" id="KW-0677">Repeat</keyword>
<dbReference type="CDD" id="cd10747">
    <property type="entry name" value="DnaJ_C"/>
    <property type="match status" value="1"/>
</dbReference>
<dbReference type="AlphaFoldDB" id="S9TYL1"/>
<keyword evidence="1 5" id="KW-0479">Metal-binding</keyword>
<dbReference type="OrthoDB" id="550424at2759"/>